<dbReference type="InterPro" id="IPR000086">
    <property type="entry name" value="NUDIX_hydrolase_dom"/>
</dbReference>
<evidence type="ECO:0000259" key="1">
    <source>
        <dbReference type="PROSITE" id="PS51462"/>
    </source>
</evidence>
<dbReference type="EMBL" id="JACRUP010000023">
    <property type="protein sequence ID" value="MBC5853049.1"/>
    <property type="molecule type" value="Genomic_DNA"/>
</dbReference>
<proteinExistence type="predicted"/>
<sequence>MKSDIYLGDHRKGEIEIEKENPVFSNRFMTLYDDFVIFPNGQKGTYIRESWNAPYGVMVVPINEDGKLMLVRNFRHHTRRWGWEIVKGFGVEGLSPIECVNKELEEEIGLIAEDIQIIKEFPDNGLITSLFVAKSLKDGVECREYGEAISDVKSFSKKECLELMAHDGCHDILTLFSLFLLVSGQLD</sequence>
<dbReference type="RefSeq" id="WP_187027196.1">
    <property type="nucleotide sequence ID" value="NZ_JACRUP010000023.1"/>
</dbReference>
<dbReference type="PROSITE" id="PS51462">
    <property type="entry name" value="NUDIX"/>
    <property type="match status" value="1"/>
</dbReference>
<evidence type="ECO:0000313" key="2">
    <source>
        <dbReference type="EMBL" id="MBC5853049.1"/>
    </source>
</evidence>
<protein>
    <submittedName>
        <fullName evidence="2">NUDIX hydrolase</fullName>
    </submittedName>
</protein>
<dbReference type="Gene3D" id="3.90.79.10">
    <property type="entry name" value="Nucleoside Triphosphate Pyrophosphohydrolase"/>
    <property type="match status" value="1"/>
</dbReference>
<dbReference type="Proteomes" id="UP000615796">
    <property type="component" value="Unassembled WGS sequence"/>
</dbReference>
<evidence type="ECO:0000313" key="3">
    <source>
        <dbReference type="Proteomes" id="UP000615796"/>
    </source>
</evidence>
<feature type="domain" description="Nudix hydrolase" evidence="1">
    <location>
        <begin position="50"/>
        <end position="178"/>
    </location>
</feature>
<keyword evidence="2" id="KW-0378">Hydrolase</keyword>
<accession>A0A9X0RAY1</accession>
<dbReference type="GO" id="GO:0016787">
    <property type="term" value="F:hydrolase activity"/>
    <property type="evidence" value="ECO:0007669"/>
    <property type="project" value="UniProtKB-KW"/>
</dbReference>
<keyword evidence="3" id="KW-1185">Reference proteome</keyword>
<reference evidence="2" key="1">
    <citation type="submission" date="2020-08" db="EMBL/GenBank/DDBJ databases">
        <title>Genome Sequencing and Pan-Genome Analysis of Migratory bird Vibrio Strains, Inner Mongolia.</title>
        <authorList>
            <person name="Zheng L."/>
        </authorList>
    </citation>
    <scope>NUCLEOTIDE SEQUENCE</scope>
    <source>
        <strain evidence="2">M13F</strain>
    </source>
</reference>
<organism evidence="2 3">
    <name type="scientific">Vibrio metschnikovii</name>
    <dbReference type="NCBI Taxonomy" id="28172"/>
    <lineage>
        <taxon>Bacteria</taxon>
        <taxon>Pseudomonadati</taxon>
        <taxon>Pseudomonadota</taxon>
        <taxon>Gammaproteobacteria</taxon>
        <taxon>Vibrionales</taxon>
        <taxon>Vibrionaceae</taxon>
        <taxon>Vibrio</taxon>
    </lineage>
</organism>
<gene>
    <name evidence="2" type="ORF">H8Q88_19415</name>
</gene>
<dbReference type="CDD" id="cd03424">
    <property type="entry name" value="NUDIX_ADPRase_Nudt5_UGPPase_Nudt14"/>
    <property type="match status" value="1"/>
</dbReference>
<comment type="caution">
    <text evidence="2">The sequence shown here is derived from an EMBL/GenBank/DDBJ whole genome shotgun (WGS) entry which is preliminary data.</text>
</comment>
<dbReference type="AlphaFoldDB" id="A0A9X0RAY1"/>
<dbReference type="Pfam" id="PF00293">
    <property type="entry name" value="NUDIX"/>
    <property type="match status" value="1"/>
</dbReference>
<name>A0A9X0RAY1_VIBME</name>
<dbReference type="SUPFAM" id="SSF55811">
    <property type="entry name" value="Nudix"/>
    <property type="match status" value="1"/>
</dbReference>
<dbReference type="InterPro" id="IPR015797">
    <property type="entry name" value="NUDIX_hydrolase-like_dom_sf"/>
</dbReference>